<dbReference type="PANTHER" id="PTHR43046">
    <property type="entry name" value="GDP-MANNOSE MANNOSYL HYDROLASE"/>
    <property type="match status" value="1"/>
</dbReference>
<dbReference type="Gene3D" id="3.90.79.10">
    <property type="entry name" value="Nucleoside Triphosphate Pyrophosphohydrolase"/>
    <property type="match status" value="1"/>
</dbReference>
<dbReference type="SUPFAM" id="SSF55811">
    <property type="entry name" value="Nudix"/>
    <property type="match status" value="1"/>
</dbReference>
<evidence type="ECO:0000256" key="2">
    <source>
        <dbReference type="ARBA" id="ARBA00022801"/>
    </source>
</evidence>
<dbReference type="PROSITE" id="PS00893">
    <property type="entry name" value="NUDIX_BOX"/>
    <property type="match status" value="1"/>
</dbReference>
<dbReference type="EMBL" id="CP035758">
    <property type="protein sequence ID" value="QBD79253.1"/>
    <property type="molecule type" value="Genomic_DNA"/>
</dbReference>
<name>A0A4P6JV67_KTERU</name>
<dbReference type="KEGG" id="kbs:EPA93_26020"/>
<evidence type="ECO:0000256" key="1">
    <source>
        <dbReference type="ARBA" id="ARBA00001946"/>
    </source>
</evidence>
<feature type="domain" description="Nudix hydrolase" evidence="3">
    <location>
        <begin position="24"/>
        <end position="148"/>
    </location>
</feature>
<gene>
    <name evidence="4" type="ORF">EPA93_26020</name>
</gene>
<evidence type="ECO:0000313" key="5">
    <source>
        <dbReference type="Proteomes" id="UP000290365"/>
    </source>
</evidence>
<dbReference type="GO" id="GO:0016787">
    <property type="term" value="F:hydrolase activity"/>
    <property type="evidence" value="ECO:0007669"/>
    <property type="project" value="UniProtKB-KW"/>
</dbReference>
<dbReference type="PROSITE" id="PS51462">
    <property type="entry name" value="NUDIX"/>
    <property type="match status" value="1"/>
</dbReference>
<keyword evidence="5" id="KW-1185">Reference proteome</keyword>
<proteinExistence type="predicted"/>
<dbReference type="Pfam" id="PF00293">
    <property type="entry name" value="NUDIX"/>
    <property type="match status" value="1"/>
</dbReference>
<evidence type="ECO:0000313" key="4">
    <source>
        <dbReference type="EMBL" id="QBD79253.1"/>
    </source>
</evidence>
<dbReference type="AlphaFoldDB" id="A0A4P6JV67"/>
<dbReference type="InterPro" id="IPR015797">
    <property type="entry name" value="NUDIX_hydrolase-like_dom_sf"/>
</dbReference>
<sequence length="170" mass="19194">MLYDLLKRCVSIFFNLLNKLMGGKLPPFGSACAVVEENGHYLVVELPGKRVVFPGGFMNWRESPQQTAQREGKEETGLELAVGDLINHYSCASDHVTNMSTLSFAYSAKVVGGALRKNMEGQPLWLTEKELRMRLRGHSRLVLEDYLRYRNSKQEKIALLAKVKTLTFVS</sequence>
<dbReference type="RefSeq" id="WP_129890306.1">
    <property type="nucleotide sequence ID" value="NZ_CP035758.1"/>
</dbReference>
<accession>A0A4P6JV67</accession>
<reference evidence="4 5" key="1">
    <citation type="submission" date="2019-01" db="EMBL/GenBank/DDBJ databases">
        <title>Ktedonosporobacter rubrisoli SCAWS-G2.</title>
        <authorList>
            <person name="Huang Y."/>
            <person name="Yan B."/>
        </authorList>
    </citation>
    <scope>NUCLEOTIDE SEQUENCE [LARGE SCALE GENOMIC DNA]</scope>
    <source>
        <strain evidence="4 5">SCAWS-G2</strain>
    </source>
</reference>
<dbReference type="OrthoDB" id="159397at2"/>
<protein>
    <submittedName>
        <fullName evidence="4">NUDIX hydrolase</fullName>
    </submittedName>
</protein>
<dbReference type="InterPro" id="IPR020084">
    <property type="entry name" value="NUDIX_hydrolase_CS"/>
</dbReference>
<organism evidence="4 5">
    <name type="scientific">Ktedonosporobacter rubrisoli</name>
    <dbReference type="NCBI Taxonomy" id="2509675"/>
    <lineage>
        <taxon>Bacteria</taxon>
        <taxon>Bacillati</taxon>
        <taxon>Chloroflexota</taxon>
        <taxon>Ktedonobacteria</taxon>
        <taxon>Ktedonobacterales</taxon>
        <taxon>Ktedonosporobacteraceae</taxon>
        <taxon>Ktedonosporobacter</taxon>
    </lineage>
</organism>
<evidence type="ECO:0000259" key="3">
    <source>
        <dbReference type="PROSITE" id="PS51462"/>
    </source>
</evidence>
<keyword evidence="2 4" id="KW-0378">Hydrolase</keyword>
<comment type="cofactor">
    <cofactor evidence="1">
        <name>Mg(2+)</name>
        <dbReference type="ChEBI" id="CHEBI:18420"/>
    </cofactor>
</comment>
<dbReference type="InterPro" id="IPR000086">
    <property type="entry name" value="NUDIX_hydrolase_dom"/>
</dbReference>
<dbReference type="Proteomes" id="UP000290365">
    <property type="component" value="Chromosome"/>
</dbReference>
<dbReference type="PANTHER" id="PTHR43046:SF14">
    <property type="entry name" value="MUTT_NUDIX FAMILY PROTEIN"/>
    <property type="match status" value="1"/>
</dbReference>